<dbReference type="AlphaFoldDB" id="A0A0F8YC79"/>
<proteinExistence type="predicted"/>
<feature type="non-terminal residue" evidence="1">
    <location>
        <position position="104"/>
    </location>
</feature>
<name>A0A0F8YC79_9ZZZZ</name>
<comment type="caution">
    <text evidence="1">The sequence shown here is derived from an EMBL/GenBank/DDBJ whole genome shotgun (WGS) entry which is preliminary data.</text>
</comment>
<evidence type="ECO:0000313" key="1">
    <source>
        <dbReference type="EMBL" id="KKK71305.1"/>
    </source>
</evidence>
<organism evidence="1">
    <name type="scientific">marine sediment metagenome</name>
    <dbReference type="NCBI Taxonomy" id="412755"/>
    <lineage>
        <taxon>unclassified sequences</taxon>
        <taxon>metagenomes</taxon>
        <taxon>ecological metagenomes</taxon>
    </lineage>
</organism>
<reference evidence="1" key="1">
    <citation type="journal article" date="2015" name="Nature">
        <title>Complex archaea that bridge the gap between prokaryotes and eukaryotes.</title>
        <authorList>
            <person name="Spang A."/>
            <person name="Saw J.H."/>
            <person name="Jorgensen S.L."/>
            <person name="Zaremba-Niedzwiedzka K."/>
            <person name="Martijn J."/>
            <person name="Lind A.E."/>
            <person name="van Eijk R."/>
            <person name="Schleper C."/>
            <person name="Guy L."/>
            <person name="Ettema T.J."/>
        </authorList>
    </citation>
    <scope>NUCLEOTIDE SEQUENCE</scope>
</reference>
<dbReference type="EMBL" id="LAZR01057799">
    <property type="protein sequence ID" value="KKK71305.1"/>
    <property type="molecule type" value="Genomic_DNA"/>
</dbReference>
<accession>A0A0F8YC79</accession>
<sequence>MRLGRRKKIDESPEIKIANEKIIGLILESDMPLDMVGKKNGLSQEDIIRLFDDYHNSLDLKLEQDKQKREDVKILQQEIEVGLKSLRESQPKLTSRNGPPKNYC</sequence>
<protein>
    <submittedName>
        <fullName evidence="1">Uncharacterized protein</fullName>
    </submittedName>
</protein>
<gene>
    <name evidence="1" type="ORF">LCGC14_2915260</name>
</gene>